<dbReference type="eggNOG" id="COG3614">
    <property type="taxonomic scope" value="Bacteria"/>
</dbReference>
<dbReference type="Pfam" id="PF00512">
    <property type="entry name" value="HisKA"/>
    <property type="match status" value="2"/>
</dbReference>
<dbReference type="SUPFAM" id="SSF55874">
    <property type="entry name" value="ATPase domain of HSP90 chaperone/DNA topoisomerase II/histidine kinase"/>
    <property type="match status" value="2"/>
</dbReference>
<dbReference type="PRINTS" id="PR00344">
    <property type="entry name" value="BCTRLSENSOR"/>
</dbReference>
<dbReference type="InterPro" id="IPR042240">
    <property type="entry name" value="CHASE_sf"/>
</dbReference>
<dbReference type="EC" id="2.7.13.3" evidence="3"/>
<dbReference type="InterPro" id="IPR000700">
    <property type="entry name" value="PAS-assoc_C"/>
</dbReference>
<dbReference type="GO" id="GO:0016020">
    <property type="term" value="C:membrane"/>
    <property type="evidence" value="ECO:0007669"/>
    <property type="project" value="UniProtKB-SubCell"/>
</dbReference>
<dbReference type="FunFam" id="1.10.287.130:FF:000070">
    <property type="entry name" value="Histidine kinase sensor protein"/>
    <property type="match status" value="1"/>
</dbReference>
<dbReference type="InterPro" id="IPR004358">
    <property type="entry name" value="Sig_transdc_His_kin-like_C"/>
</dbReference>
<dbReference type="InterPro" id="IPR003661">
    <property type="entry name" value="HisK_dim/P_dom"/>
</dbReference>
<dbReference type="eggNOG" id="COG2204">
    <property type="taxonomic scope" value="Bacteria"/>
</dbReference>
<dbReference type="InterPro" id="IPR011006">
    <property type="entry name" value="CheY-like_superfamily"/>
</dbReference>
<evidence type="ECO:0000256" key="1">
    <source>
        <dbReference type="ARBA" id="ARBA00000085"/>
    </source>
</evidence>
<dbReference type="eggNOG" id="COG0642">
    <property type="taxonomic scope" value="Bacteria"/>
</dbReference>
<keyword evidence="4 10" id="KW-0597">Phosphoprotein</keyword>
<dbReference type="GO" id="GO:0007234">
    <property type="term" value="P:osmosensory signaling via phosphorelay pathway"/>
    <property type="evidence" value="ECO:0007669"/>
    <property type="project" value="TreeGrafter"/>
</dbReference>
<evidence type="ECO:0000256" key="8">
    <source>
        <dbReference type="ARBA" id="ARBA00022989"/>
    </source>
</evidence>
<dbReference type="FunFam" id="3.30.565.10:FF:000006">
    <property type="entry name" value="Sensor histidine kinase WalK"/>
    <property type="match status" value="1"/>
</dbReference>
<dbReference type="CDD" id="cd00130">
    <property type="entry name" value="PAS"/>
    <property type="match status" value="3"/>
</dbReference>
<dbReference type="GO" id="GO:0000155">
    <property type="term" value="F:phosphorelay sensor kinase activity"/>
    <property type="evidence" value="ECO:0007669"/>
    <property type="project" value="InterPro"/>
</dbReference>
<dbReference type="PROSITE" id="PS50839">
    <property type="entry name" value="CHASE"/>
    <property type="match status" value="1"/>
</dbReference>
<feature type="domain" description="CHASE" evidence="16">
    <location>
        <begin position="72"/>
        <end position="234"/>
    </location>
</feature>
<gene>
    <name evidence="17" type="ordered locus">Deima_2345</name>
</gene>
<dbReference type="Gene3D" id="3.30.450.40">
    <property type="match status" value="1"/>
</dbReference>
<evidence type="ECO:0000256" key="10">
    <source>
        <dbReference type="PROSITE-ProRule" id="PRU00169"/>
    </source>
</evidence>
<dbReference type="PANTHER" id="PTHR42878:SF15">
    <property type="entry name" value="BACTERIOPHYTOCHROME"/>
    <property type="match status" value="1"/>
</dbReference>
<feature type="domain" description="Histidine kinase" evidence="12">
    <location>
        <begin position="1309"/>
        <end position="1505"/>
    </location>
</feature>
<dbReference type="PROSITE" id="PS50109">
    <property type="entry name" value="HIS_KIN"/>
    <property type="match status" value="2"/>
</dbReference>
<dbReference type="InterPro" id="IPR035965">
    <property type="entry name" value="PAS-like_dom_sf"/>
</dbReference>
<evidence type="ECO:0000259" key="15">
    <source>
        <dbReference type="PROSITE" id="PS50113"/>
    </source>
</evidence>
<dbReference type="FunFam" id="3.30.450.20:FF:000099">
    <property type="entry name" value="Sensory box sensor histidine kinase"/>
    <property type="match status" value="2"/>
</dbReference>
<dbReference type="SMART" id="SM01079">
    <property type="entry name" value="CHASE"/>
    <property type="match status" value="1"/>
</dbReference>
<dbReference type="InterPro" id="IPR036097">
    <property type="entry name" value="HisK_dim/P_sf"/>
</dbReference>
<feature type="coiled-coil region" evidence="11">
    <location>
        <begin position="853"/>
        <end position="887"/>
    </location>
</feature>
<dbReference type="InterPro" id="IPR003594">
    <property type="entry name" value="HATPase_dom"/>
</dbReference>
<keyword evidence="18" id="KW-1185">Reference proteome</keyword>
<evidence type="ECO:0000256" key="2">
    <source>
        <dbReference type="ARBA" id="ARBA00004370"/>
    </source>
</evidence>
<dbReference type="PROSITE" id="PS50110">
    <property type="entry name" value="RESPONSE_REGULATORY"/>
    <property type="match status" value="1"/>
</dbReference>
<dbReference type="CDD" id="cd00075">
    <property type="entry name" value="HATPase"/>
    <property type="match status" value="1"/>
</dbReference>
<evidence type="ECO:0000256" key="3">
    <source>
        <dbReference type="ARBA" id="ARBA00012438"/>
    </source>
</evidence>
<dbReference type="PROSITE" id="PS50112">
    <property type="entry name" value="PAS"/>
    <property type="match status" value="3"/>
</dbReference>
<keyword evidence="9" id="KW-0472">Membrane</keyword>
<feature type="domain" description="PAC" evidence="15">
    <location>
        <begin position="657"/>
        <end position="709"/>
    </location>
</feature>
<evidence type="ECO:0000259" key="13">
    <source>
        <dbReference type="PROSITE" id="PS50110"/>
    </source>
</evidence>
<dbReference type="RefSeq" id="WP_013557488.1">
    <property type="nucleotide sequence ID" value="NC_014958.1"/>
</dbReference>
<dbReference type="InterPro" id="IPR000014">
    <property type="entry name" value="PAS"/>
</dbReference>
<keyword evidence="11" id="KW-0175">Coiled coil</keyword>
<dbReference type="Gene3D" id="3.30.565.10">
    <property type="entry name" value="Histidine kinase-like ATPase, C-terminal domain"/>
    <property type="match status" value="2"/>
</dbReference>
<dbReference type="Pfam" id="PF08447">
    <property type="entry name" value="PAS_3"/>
    <property type="match status" value="2"/>
</dbReference>
<dbReference type="Pfam" id="PF02518">
    <property type="entry name" value="HATPase_c"/>
    <property type="match status" value="2"/>
</dbReference>
<dbReference type="SMART" id="SM00091">
    <property type="entry name" value="PAS"/>
    <property type="match status" value="3"/>
</dbReference>
<keyword evidence="7 17" id="KW-0418">Kinase</keyword>
<protein>
    <recommendedName>
        <fullName evidence="3">histidine kinase</fullName>
        <ecNumber evidence="3">2.7.13.3</ecNumber>
    </recommendedName>
</protein>
<dbReference type="SMART" id="SM00387">
    <property type="entry name" value="HATPase_c"/>
    <property type="match status" value="2"/>
</dbReference>
<dbReference type="eggNOG" id="COG4251">
    <property type="taxonomic scope" value="Bacteria"/>
</dbReference>
<dbReference type="CDD" id="cd00082">
    <property type="entry name" value="HisKA"/>
    <property type="match status" value="2"/>
</dbReference>
<feature type="domain" description="PAC" evidence="15">
    <location>
        <begin position="408"/>
        <end position="460"/>
    </location>
</feature>
<feature type="domain" description="PAS" evidence="14">
    <location>
        <begin position="587"/>
        <end position="623"/>
    </location>
</feature>
<dbReference type="SMART" id="SM00086">
    <property type="entry name" value="PAC"/>
    <property type="match status" value="3"/>
</dbReference>
<evidence type="ECO:0000256" key="6">
    <source>
        <dbReference type="ARBA" id="ARBA00022692"/>
    </source>
</evidence>
<dbReference type="Pfam" id="PF03924">
    <property type="entry name" value="CHASE"/>
    <property type="match status" value="1"/>
</dbReference>
<dbReference type="Gene3D" id="3.40.50.2300">
    <property type="match status" value="1"/>
</dbReference>
<dbReference type="InterPro" id="IPR001610">
    <property type="entry name" value="PAC"/>
</dbReference>
<dbReference type="SMART" id="SM00388">
    <property type="entry name" value="HisKA"/>
    <property type="match status" value="2"/>
</dbReference>
<accession>E8UA94</accession>
<dbReference type="Gene3D" id="1.10.287.130">
    <property type="match status" value="2"/>
</dbReference>
<dbReference type="STRING" id="709986.Deima_2345"/>
<dbReference type="Gene3D" id="3.30.450.20">
    <property type="entry name" value="PAS domain"/>
    <property type="match status" value="3"/>
</dbReference>
<evidence type="ECO:0000259" key="14">
    <source>
        <dbReference type="PROSITE" id="PS50112"/>
    </source>
</evidence>
<feature type="domain" description="PAC" evidence="15">
    <location>
        <begin position="534"/>
        <end position="586"/>
    </location>
</feature>
<feature type="modified residue" description="4-aspartylphosphate" evidence="10">
    <location>
        <position position="1181"/>
    </location>
</feature>
<dbReference type="SUPFAM" id="SSF55781">
    <property type="entry name" value="GAF domain-like"/>
    <property type="match status" value="1"/>
</dbReference>
<dbReference type="CDD" id="cd00156">
    <property type="entry name" value="REC"/>
    <property type="match status" value="1"/>
</dbReference>
<dbReference type="PROSITE" id="PS50113">
    <property type="entry name" value="PAC"/>
    <property type="match status" value="3"/>
</dbReference>
<dbReference type="InterPro" id="IPR001789">
    <property type="entry name" value="Sig_transdc_resp-reg_receiver"/>
</dbReference>
<comment type="subcellular location">
    <subcellularLocation>
        <location evidence="2">Membrane</location>
    </subcellularLocation>
</comment>
<dbReference type="InterPro" id="IPR013655">
    <property type="entry name" value="PAS_fold_3"/>
</dbReference>
<dbReference type="SUPFAM" id="SSF55785">
    <property type="entry name" value="PYP-like sensor domain (PAS domain)"/>
    <property type="match status" value="3"/>
</dbReference>
<dbReference type="InterPro" id="IPR050351">
    <property type="entry name" value="BphY/WalK/GraS-like"/>
</dbReference>
<dbReference type="Pfam" id="PF13426">
    <property type="entry name" value="PAS_9"/>
    <property type="match status" value="1"/>
</dbReference>
<keyword evidence="8" id="KW-1133">Transmembrane helix</keyword>
<dbReference type="InterPro" id="IPR036890">
    <property type="entry name" value="HATPase_C_sf"/>
</dbReference>
<feature type="domain" description="PAS" evidence="14">
    <location>
        <begin position="346"/>
        <end position="399"/>
    </location>
</feature>
<evidence type="ECO:0000256" key="11">
    <source>
        <dbReference type="SAM" id="Coils"/>
    </source>
</evidence>
<dbReference type="Pfam" id="PF00072">
    <property type="entry name" value="Response_reg"/>
    <property type="match status" value="1"/>
</dbReference>
<reference evidence="17 18" key="1">
    <citation type="journal article" date="2011" name="Stand. Genomic Sci.">
        <title>Complete genome sequence of Deinococcus maricopensis type strain (LB-34).</title>
        <authorList>
            <person name="Pukall R."/>
            <person name="Zeytun A."/>
            <person name="Lucas S."/>
            <person name="Lapidus A."/>
            <person name="Hammon N."/>
            <person name="Deshpande S."/>
            <person name="Nolan M."/>
            <person name="Cheng J.F."/>
            <person name="Pitluck S."/>
            <person name="Liolios K."/>
            <person name="Pagani I."/>
            <person name="Mikhailova N."/>
            <person name="Ivanova N."/>
            <person name="Mavromatis K."/>
            <person name="Pati A."/>
            <person name="Tapia R."/>
            <person name="Han C."/>
            <person name="Goodwin L."/>
            <person name="Chen A."/>
            <person name="Palaniappan K."/>
            <person name="Land M."/>
            <person name="Hauser L."/>
            <person name="Chang Y.J."/>
            <person name="Jeffries C.D."/>
            <person name="Brambilla E.M."/>
            <person name="Rohde M."/>
            <person name="Goker M."/>
            <person name="Detter J.C."/>
            <person name="Woyke T."/>
            <person name="Bristow J."/>
            <person name="Eisen J.A."/>
            <person name="Markowitz V."/>
            <person name="Hugenholtz P."/>
            <person name="Kyrpides N.C."/>
            <person name="Klenk H.P."/>
        </authorList>
    </citation>
    <scope>NUCLEOTIDE SEQUENCE [LARGE SCALE GENOMIC DNA]</scope>
    <source>
        <strain evidence="18">DSM 21211 / LMG 22137 / NRRL B-23946 / LB-34</strain>
    </source>
</reference>
<evidence type="ECO:0000256" key="4">
    <source>
        <dbReference type="ARBA" id="ARBA00022553"/>
    </source>
</evidence>
<feature type="domain" description="Histidine kinase" evidence="12">
    <location>
        <begin position="894"/>
        <end position="1107"/>
    </location>
</feature>
<dbReference type="InterPro" id="IPR029016">
    <property type="entry name" value="GAF-like_dom_sf"/>
</dbReference>
<evidence type="ECO:0000259" key="12">
    <source>
        <dbReference type="PROSITE" id="PS50109"/>
    </source>
</evidence>
<dbReference type="Gene3D" id="3.30.450.350">
    <property type="entry name" value="CHASE domain"/>
    <property type="match status" value="1"/>
</dbReference>
<name>E8UA94_DEIML</name>
<feature type="domain" description="Response regulatory" evidence="13">
    <location>
        <begin position="1128"/>
        <end position="1246"/>
    </location>
</feature>
<evidence type="ECO:0000256" key="9">
    <source>
        <dbReference type="ARBA" id="ARBA00023136"/>
    </source>
</evidence>
<evidence type="ECO:0000313" key="18">
    <source>
        <dbReference type="Proteomes" id="UP000008635"/>
    </source>
</evidence>
<comment type="catalytic activity">
    <reaction evidence="1">
        <text>ATP + protein L-histidine = ADP + protein N-phospho-L-histidine.</text>
        <dbReference type="EC" id="2.7.13.3"/>
    </reaction>
</comment>
<dbReference type="SUPFAM" id="SSF52172">
    <property type="entry name" value="CheY-like"/>
    <property type="match status" value="1"/>
</dbReference>
<dbReference type="HOGENOM" id="CLU_248219_0_0_0"/>
<feature type="coiled-coil region" evidence="11">
    <location>
        <begin position="1242"/>
        <end position="1302"/>
    </location>
</feature>
<dbReference type="SMART" id="SM00448">
    <property type="entry name" value="REC"/>
    <property type="match status" value="1"/>
</dbReference>
<keyword evidence="5" id="KW-0808">Transferase</keyword>
<dbReference type="InterPro" id="IPR006189">
    <property type="entry name" value="CHASE_dom"/>
</dbReference>
<feature type="domain" description="PAS" evidence="14">
    <location>
        <begin position="461"/>
        <end position="531"/>
    </location>
</feature>
<evidence type="ECO:0000256" key="7">
    <source>
        <dbReference type="ARBA" id="ARBA00022777"/>
    </source>
</evidence>
<dbReference type="KEGG" id="dmr:Deima_2345"/>
<evidence type="ECO:0000256" key="5">
    <source>
        <dbReference type="ARBA" id="ARBA00022679"/>
    </source>
</evidence>
<evidence type="ECO:0000313" key="17">
    <source>
        <dbReference type="EMBL" id="ADV67983.1"/>
    </source>
</evidence>
<dbReference type="GO" id="GO:0030295">
    <property type="term" value="F:protein kinase activator activity"/>
    <property type="evidence" value="ECO:0007669"/>
    <property type="project" value="TreeGrafter"/>
</dbReference>
<organism evidence="17 18">
    <name type="scientific">Deinococcus maricopensis (strain DSM 21211 / LMG 22137 / NRRL B-23946 / LB-34)</name>
    <dbReference type="NCBI Taxonomy" id="709986"/>
    <lineage>
        <taxon>Bacteria</taxon>
        <taxon>Thermotogati</taxon>
        <taxon>Deinococcota</taxon>
        <taxon>Deinococci</taxon>
        <taxon>Deinococcales</taxon>
        <taxon>Deinococcaceae</taxon>
        <taxon>Deinococcus</taxon>
    </lineage>
</organism>
<evidence type="ECO:0000259" key="16">
    <source>
        <dbReference type="PROSITE" id="PS50839"/>
    </source>
</evidence>
<dbReference type="NCBIfam" id="TIGR00229">
    <property type="entry name" value="sensory_box"/>
    <property type="match status" value="3"/>
</dbReference>
<dbReference type="Proteomes" id="UP000008635">
    <property type="component" value="Chromosome"/>
</dbReference>
<dbReference type="eggNOG" id="COG2202">
    <property type="taxonomic scope" value="Bacteria"/>
</dbReference>
<dbReference type="InterPro" id="IPR005467">
    <property type="entry name" value="His_kinase_dom"/>
</dbReference>
<dbReference type="GO" id="GO:0000156">
    <property type="term" value="F:phosphorelay response regulator activity"/>
    <property type="evidence" value="ECO:0007669"/>
    <property type="project" value="TreeGrafter"/>
</dbReference>
<reference evidence="18" key="2">
    <citation type="submission" date="2011-01" db="EMBL/GenBank/DDBJ databases">
        <title>The complete genome of Deinococcus maricopensis DSM 21211.</title>
        <authorList>
            <consortium name="US DOE Joint Genome Institute (JGI-PGF)"/>
            <person name="Lucas S."/>
            <person name="Copeland A."/>
            <person name="Lapidus A."/>
            <person name="Goodwin L."/>
            <person name="Pitluck S."/>
            <person name="Kyrpides N."/>
            <person name="Mavromatis K."/>
            <person name="Pagani I."/>
            <person name="Ivanova N."/>
            <person name="Ovchinnikova G."/>
            <person name="Zeytun A."/>
            <person name="Detter J.C."/>
            <person name="Han C."/>
            <person name="Land M."/>
            <person name="Hauser L."/>
            <person name="Markowitz V."/>
            <person name="Cheng J.-F."/>
            <person name="Hugenholtz P."/>
            <person name="Woyke T."/>
            <person name="Wu D."/>
            <person name="Pukall R."/>
            <person name="Gehrich-Schroeter G."/>
            <person name="Brambilla E."/>
            <person name="Klenk H.-P."/>
            <person name="Eisen J.A."/>
        </authorList>
    </citation>
    <scope>NUCLEOTIDE SEQUENCE [LARGE SCALE GENOMIC DNA]</scope>
    <source>
        <strain evidence="18">DSM 21211 / LMG 22137 / NRRL B-23946 / LB-34</strain>
    </source>
</reference>
<dbReference type="SUPFAM" id="SSF47384">
    <property type="entry name" value="Homodimeric domain of signal transducing histidine kinase"/>
    <property type="match status" value="2"/>
</dbReference>
<dbReference type="EMBL" id="CP002454">
    <property type="protein sequence ID" value="ADV67983.1"/>
    <property type="molecule type" value="Genomic_DNA"/>
</dbReference>
<proteinExistence type="predicted"/>
<sequence precursor="true">MTRDAPSSNLSYVILALILLLTAVVTTVVARSVTAQQRARFEREVDIYTRALEQRVDILNGTLESTRALWSASSTVSSQDFMRFVAALDLRERQPGVQGIGYAAAVRATDVRAFQAARRIEEPSFNVRPYSLRPEIVPITYIEPRTPANTFALGFDMYSEPHRRAALDRARDTGRPTATAPITLVQEAKYGQPQPGVLIYLPVYAGGSVPATVSARRAARTGYVYVPLRIVDFIGGVRTSSRAAVSGLDLTIQAAGLTVFGKARPARAFQHRQTLNVNGQPWTLTFSAPASFGRDVAAVSPWLVLCAGLLVATLSFTTLQGQVRARQRAEEMNARLAASRANLERARAEFEAIWRAIQDAALFTDASGAVLMSNPATAQTFGYGEGELAGQNLDVLRADPRLHDGHFNAVTTQYVRADGAAFYGEAQRSPVMSDRGELLGQLEVIRDVTDRVEADRARRESELRYRGVLEAMPQMVWVTDPHGHPVYYNHGWFAYTGLSEHDSITLGPLSAAHPQDRARLQDHAERSAQRGEPYELEVRYRRADGAHHTFVVRGNPVRNPRGDIIEWVTTATDIQTRIAAEQDLRTSEQRYRGVLEGLPHLVWLARPDGTVTYANRRWNEYVGPHVPPDRLVEYTHPDDRDHFVRRWRAATATGHLFQAEHRLLGADGKYRTFMARAVPIHDVDGRIIEYVGTSTDIDDQVYGQRASRLLADLSQTLARVGDERDAFEQVLRTLTTRLADAVTLWHGGLGSLPDPLTMVRGELRPDLHMASAEGTMSAVQDAEHTGQLRIYTSPTLEPFGLTSAVLMPLGVRGQSASGVLGFGLPYTPDDRDLDLMQEVATRIGTALDNHRQYARAQAARRELQHLNQTLEARVESRTAALQDANRELEAFSYSVSHDLRTPLRHIVGFADLLRKDTGTLSDKSARYLGIITDAATKMSTLIDDLLEFSRMGRQELRRAPVNLTELAEEARADLQPDAEGRDVQWRLHDLPTVPADRALMKQVFVNLLGNALKYSGKQAHARIEVRAEQGTDSVTVHVSDNGVGFDPAYADRLFGVFQRLHRADEFNGTGIGLANVRRIINRHGGTVNAHSTPGEGATFSFTLPLTPPRPPMTQPRDYKALSELSVLNVLHLEDNELDHELVRATLEDGTLPWDAQIIRVDDEAGLRDALQTFAPHIVISDYSLPTYDGLSAFELVSASHPHLPFIIVTGAMGEEVAVDTLRRGVTDYVLKQRLERLVPAVTRALAETAERQRRERAEAEIRALNLTLQMRLEEVERLNRVAEQQRQKLEEQAGQLEEALKLQKTFLAETSHELRTPLTALLGYLRRLEREAGATQTLHDAARVAENMTRLVNDLLQLSRGELVQSIEPHFVNLADIVRAVGRDYGIRVDSPDIEVVADPGRLTQVFVNLVSNAIRICGTPDKVRVYAEDHGQDITIDVIDTGPGVPDDVKPRIFDKFYRGKEAGSAGLGLTIAQQVVQAHGGRIEVLDTPGGGATFRVTLPGLEEDEEF</sequence>
<dbReference type="PANTHER" id="PTHR42878">
    <property type="entry name" value="TWO-COMPONENT HISTIDINE KINASE"/>
    <property type="match status" value="1"/>
</dbReference>
<keyword evidence="6" id="KW-0812">Transmembrane</keyword>